<dbReference type="Gene3D" id="3.30.300.30">
    <property type="match status" value="1"/>
</dbReference>
<proteinExistence type="predicted"/>
<dbReference type="GO" id="GO:0016405">
    <property type="term" value="F:CoA-ligase activity"/>
    <property type="evidence" value="ECO:0007669"/>
    <property type="project" value="TreeGrafter"/>
</dbReference>
<keyword evidence="1" id="KW-1133">Transmembrane helix</keyword>
<accession>A0A2H3JSQ5</accession>
<dbReference type="Pfam" id="PF00501">
    <property type="entry name" value="AMP-binding"/>
    <property type="match status" value="1"/>
</dbReference>
<dbReference type="PROSITE" id="PS00455">
    <property type="entry name" value="AMP_BINDING"/>
    <property type="match status" value="1"/>
</dbReference>
<keyword evidence="1" id="KW-0472">Membrane</keyword>
<reference evidence="4 5" key="1">
    <citation type="journal article" date="2012" name="Science">
        <title>The Paleozoic origin of enzymatic lignin decomposition reconstructed from 31 fungal genomes.</title>
        <authorList>
            <person name="Floudas D."/>
            <person name="Binder M."/>
            <person name="Riley R."/>
            <person name="Barry K."/>
            <person name="Blanchette R.A."/>
            <person name="Henrissat B."/>
            <person name="Martinez A.T."/>
            <person name="Otillar R."/>
            <person name="Spatafora J.W."/>
            <person name="Yadav J.S."/>
            <person name="Aerts A."/>
            <person name="Benoit I."/>
            <person name="Boyd A."/>
            <person name="Carlson A."/>
            <person name="Copeland A."/>
            <person name="Coutinho P.M."/>
            <person name="de Vries R.P."/>
            <person name="Ferreira P."/>
            <person name="Findley K."/>
            <person name="Foster B."/>
            <person name="Gaskell J."/>
            <person name="Glotzer D."/>
            <person name="Gorecki P."/>
            <person name="Heitman J."/>
            <person name="Hesse C."/>
            <person name="Hori C."/>
            <person name="Igarashi K."/>
            <person name="Jurgens J.A."/>
            <person name="Kallen N."/>
            <person name="Kersten P."/>
            <person name="Kohler A."/>
            <person name="Kuees U."/>
            <person name="Kumar T.K.A."/>
            <person name="Kuo A."/>
            <person name="LaButti K."/>
            <person name="Larrondo L.F."/>
            <person name="Lindquist E."/>
            <person name="Ling A."/>
            <person name="Lombard V."/>
            <person name="Lucas S."/>
            <person name="Lundell T."/>
            <person name="Martin R."/>
            <person name="McLaughlin D.J."/>
            <person name="Morgenstern I."/>
            <person name="Morin E."/>
            <person name="Murat C."/>
            <person name="Nagy L.G."/>
            <person name="Nolan M."/>
            <person name="Ohm R.A."/>
            <person name="Patyshakuliyeva A."/>
            <person name="Rokas A."/>
            <person name="Ruiz-Duenas F.J."/>
            <person name="Sabat G."/>
            <person name="Salamov A."/>
            <person name="Samejima M."/>
            <person name="Schmutz J."/>
            <person name="Slot J.C."/>
            <person name="St John F."/>
            <person name="Stenlid J."/>
            <person name="Sun H."/>
            <person name="Sun S."/>
            <person name="Syed K."/>
            <person name="Tsang A."/>
            <person name="Wiebenga A."/>
            <person name="Young D."/>
            <person name="Pisabarro A."/>
            <person name="Eastwood D.C."/>
            <person name="Martin F."/>
            <person name="Cullen D."/>
            <person name="Grigoriev I.V."/>
            <person name="Hibbett D.S."/>
        </authorList>
    </citation>
    <scope>NUCLEOTIDE SEQUENCE [LARGE SCALE GENOMIC DNA]</scope>
    <source>
        <strain evidence="4 5">MD-104</strain>
    </source>
</reference>
<gene>
    <name evidence="4" type="ORF">WOLCODRAFT_84888</name>
</gene>
<dbReference type="OrthoDB" id="6509636at2759"/>
<dbReference type="InterPro" id="IPR000873">
    <property type="entry name" value="AMP-dep_synth/lig_dom"/>
</dbReference>
<dbReference type="Pfam" id="PF13193">
    <property type="entry name" value="AMP-binding_C"/>
    <property type="match status" value="1"/>
</dbReference>
<evidence type="ECO:0000256" key="1">
    <source>
        <dbReference type="SAM" id="Phobius"/>
    </source>
</evidence>
<dbReference type="EMBL" id="KB467954">
    <property type="protein sequence ID" value="PCH39067.1"/>
    <property type="molecule type" value="Genomic_DNA"/>
</dbReference>
<dbReference type="CDD" id="cd05911">
    <property type="entry name" value="Firefly_Luc_like"/>
    <property type="match status" value="1"/>
</dbReference>
<dbReference type="PANTHER" id="PTHR24096:SF422">
    <property type="entry name" value="BCDNA.GH02901"/>
    <property type="match status" value="1"/>
</dbReference>
<feature type="domain" description="AMP-binding enzyme C-terminal" evidence="3">
    <location>
        <begin position="474"/>
        <end position="561"/>
    </location>
</feature>
<dbReference type="SUPFAM" id="SSF56801">
    <property type="entry name" value="Acetyl-CoA synthetase-like"/>
    <property type="match status" value="1"/>
</dbReference>
<organism evidence="4 5">
    <name type="scientific">Wolfiporia cocos (strain MD-104)</name>
    <name type="common">Brown rot fungus</name>
    <dbReference type="NCBI Taxonomy" id="742152"/>
    <lineage>
        <taxon>Eukaryota</taxon>
        <taxon>Fungi</taxon>
        <taxon>Dikarya</taxon>
        <taxon>Basidiomycota</taxon>
        <taxon>Agaricomycotina</taxon>
        <taxon>Agaricomycetes</taxon>
        <taxon>Polyporales</taxon>
        <taxon>Phaeolaceae</taxon>
        <taxon>Wolfiporia</taxon>
    </lineage>
</organism>
<dbReference type="OMA" id="RDPYTCG"/>
<protein>
    <submittedName>
        <fullName evidence="4">Amp dependent CoA ligase</fullName>
    </submittedName>
</protein>
<keyword evidence="4" id="KW-0436">Ligase</keyword>
<dbReference type="PANTHER" id="PTHR24096">
    <property type="entry name" value="LONG-CHAIN-FATTY-ACID--COA LIGASE"/>
    <property type="match status" value="1"/>
</dbReference>
<dbReference type="Gene3D" id="3.40.50.12780">
    <property type="entry name" value="N-terminal domain of ligase-like"/>
    <property type="match status" value="1"/>
</dbReference>
<dbReference type="Proteomes" id="UP000218811">
    <property type="component" value="Unassembled WGS sequence"/>
</dbReference>
<evidence type="ECO:0000259" key="2">
    <source>
        <dbReference type="Pfam" id="PF00501"/>
    </source>
</evidence>
<dbReference type="InterPro" id="IPR020845">
    <property type="entry name" value="AMP-binding_CS"/>
</dbReference>
<feature type="transmembrane region" description="Helical" evidence="1">
    <location>
        <begin position="264"/>
        <end position="286"/>
    </location>
</feature>
<dbReference type="InterPro" id="IPR045851">
    <property type="entry name" value="AMP-bd_C_sf"/>
</dbReference>
<feature type="domain" description="AMP-dependent synthetase/ligase" evidence="2">
    <location>
        <begin position="44"/>
        <end position="424"/>
    </location>
</feature>
<sequence length="589" mass="63787">MAEIHGAGGPLPHIPDDLTIVQFMLDHQHPSQPVAKGTNTWLIEDATGRKIGFEEIRSRTNALANAIAARWKIGESTVSATQYPCVFSPNHVDYPVMLWALHRIGVTVTTANPAYTAGELVHQLKTTATKLILVHPWNYATAVTAAKTVGIPSSNIILLEPLPNTTGGAQKQQHATVPELIAGGARAPKSYTERKLAPGEARTKIALLCFSSGTTGLPKAVAIPHYALIANVIQIAAYANSDKKPWETKSYRPGDVALAVLPFYHGYGLAYIMHFVLFYGMTLVVIPKFDFVNMLKSIQQYRINYVPVVPPMIVLFCKHPDVKKFDLSSVRAIVSGAAPLSAEMTQQLAAVLPDVSISQGYGMTETSVIVAMPRLDKKIATPGSSGVIIPGVTARVERSDGSLAPRGEPGELVVTGPAVALGYYKNEGATKETFVNGWVRTGDEVIIDENGELFIVDRIKELLKVKGFQVAPAELEGFLLDHPDVSDVCVVSILDDFSGDLPLAYVVPSAAAQQRIKANPAEADRIRRALIKYVADGKVAYKQLTAGVEFIDAIPKNPSGKLLRRFLREQAREKWKKGQLAAAPLKAKL</sequence>
<evidence type="ECO:0000313" key="4">
    <source>
        <dbReference type="EMBL" id="PCH39067.1"/>
    </source>
</evidence>
<dbReference type="InterPro" id="IPR025110">
    <property type="entry name" value="AMP-bd_C"/>
</dbReference>
<keyword evidence="1" id="KW-0812">Transmembrane</keyword>
<dbReference type="AlphaFoldDB" id="A0A2H3JSQ5"/>
<name>A0A2H3JSQ5_WOLCO</name>
<evidence type="ECO:0000259" key="3">
    <source>
        <dbReference type="Pfam" id="PF13193"/>
    </source>
</evidence>
<keyword evidence="5" id="KW-1185">Reference proteome</keyword>
<dbReference type="InterPro" id="IPR042099">
    <property type="entry name" value="ANL_N_sf"/>
</dbReference>
<evidence type="ECO:0000313" key="5">
    <source>
        <dbReference type="Proteomes" id="UP000218811"/>
    </source>
</evidence>
<dbReference type="STRING" id="742152.A0A2H3JSQ5"/>